<dbReference type="InterPro" id="IPR031833">
    <property type="entry name" value="DUF4748"/>
</dbReference>
<protein>
    <submittedName>
        <fullName evidence="3">PNKD metallo-beta-lactamase domain containing</fullName>
    </submittedName>
</protein>
<evidence type="ECO:0000256" key="2">
    <source>
        <dbReference type="SAM" id="Phobius"/>
    </source>
</evidence>
<name>A0A3B3TIE3_9TELE</name>
<feature type="transmembrane region" description="Helical" evidence="2">
    <location>
        <begin position="93"/>
        <end position="111"/>
    </location>
</feature>
<feature type="region of interest" description="Disordered" evidence="1">
    <location>
        <begin position="129"/>
        <end position="150"/>
    </location>
</feature>
<dbReference type="STRING" id="48699.ENSPLAP00000000101"/>
<feature type="compositionally biased region" description="Polar residues" evidence="1">
    <location>
        <begin position="47"/>
        <end position="61"/>
    </location>
</feature>
<dbReference type="GeneID" id="106958497"/>
<feature type="region of interest" description="Disordered" evidence="1">
    <location>
        <begin position="47"/>
        <end position="83"/>
    </location>
</feature>
<evidence type="ECO:0000256" key="1">
    <source>
        <dbReference type="SAM" id="MobiDB-lite"/>
    </source>
</evidence>
<dbReference type="OrthoDB" id="6706212at2759"/>
<keyword evidence="2" id="KW-0812">Transmembrane</keyword>
<feature type="compositionally biased region" description="Basic and acidic residues" evidence="1">
    <location>
        <begin position="131"/>
        <end position="150"/>
    </location>
</feature>
<dbReference type="Pfam" id="PF15932">
    <property type="entry name" value="DUF4748"/>
    <property type="match status" value="1"/>
</dbReference>
<dbReference type="AlphaFoldDB" id="A0A3B3TIE3"/>
<feature type="compositionally biased region" description="Basic and acidic residues" evidence="1">
    <location>
        <begin position="62"/>
        <end position="72"/>
    </location>
</feature>
<reference evidence="3" key="1">
    <citation type="submission" date="2025-08" db="UniProtKB">
        <authorList>
            <consortium name="Ensembl"/>
        </authorList>
    </citation>
    <scope>IDENTIFICATION</scope>
</reference>
<sequence length="150" mass="16947">MSASCLTALRASLTAFHRGSCRWLLVHDARLTPIVCHRLRLHVSPTAGLSSSRIEPTQSSDAADKVADRLGQEEPEGPEYIPRKKAKNPMLKLGYAWMIGLPAGIIGFVLAKRQVDKNRLKQLKIRQRMKRSNEGEYDGSRYRQHAKLDR</sequence>
<dbReference type="KEGG" id="plai:106958497"/>
<evidence type="ECO:0000313" key="4">
    <source>
        <dbReference type="Proteomes" id="UP000261500"/>
    </source>
</evidence>
<keyword evidence="4" id="KW-1185">Reference proteome</keyword>
<dbReference type="Ensembl" id="ENSPLAT00000016993.1">
    <property type="protein sequence ID" value="ENSPLAP00000000101.1"/>
    <property type="gene ID" value="ENSPLAG00000000858.1"/>
</dbReference>
<accession>A0A3B3TIE3</accession>
<dbReference type="GeneTree" id="ENSGT00530000065055"/>
<reference evidence="3" key="2">
    <citation type="submission" date="2025-09" db="UniProtKB">
        <authorList>
            <consortium name="Ensembl"/>
        </authorList>
    </citation>
    <scope>IDENTIFICATION</scope>
</reference>
<organism evidence="3 4">
    <name type="scientific">Poecilia latipinna</name>
    <name type="common">sailfin molly</name>
    <dbReference type="NCBI Taxonomy" id="48699"/>
    <lineage>
        <taxon>Eukaryota</taxon>
        <taxon>Metazoa</taxon>
        <taxon>Chordata</taxon>
        <taxon>Craniata</taxon>
        <taxon>Vertebrata</taxon>
        <taxon>Euteleostomi</taxon>
        <taxon>Actinopterygii</taxon>
        <taxon>Neopterygii</taxon>
        <taxon>Teleostei</taxon>
        <taxon>Neoteleostei</taxon>
        <taxon>Acanthomorphata</taxon>
        <taxon>Ovalentaria</taxon>
        <taxon>Atherinomorphae</taxon>
        <taxon>Cyprinodontiformes</taxon>
        <taxon>Poeciliidae</taxon>
        <taxon>Poeciliinae</taxon>
        <taxon>Poecilia</taxon>
    </lineage>
</organism>
<evidence type="ECO:0000313" key="3">
    <source>
        <dbReference type="Ensembl" id="ENSPLAP00000000101.1"/>
    </source>
</evidence>
<keyword evidence="2" id="KW-1133">Transmembrane helix</keyword>
<dbReference type="Proteomes" id="UP000261500">
    <property type="component" value="Unplaced"/>
</dbReference>
<proteinExistence type="predicted"/>
<keyword evidence="2" id="KW-0472">Membrane</keyword>
<dbReference type="RefSeq" id="XP_014905912.1">
    <property type="nucleotide sequence ID" value="XM_015050426.1"/>
</dbReference>